<gene>
    <name evidence="1" type="ORF">QNM18_25380</name>
</gene>
<dbReference type="InterPro" id="IPR029068">
    <property type="entry name" value="Glyas_Bleomycin-R_OHBP_Dase"/>
</dbReference>
<name>A0ABT7ETL6_9GAMM</name>
<organism evidence="1 2">
    <name type="scientific">Pseudoalteromonas obscura</name>
    <dbReference type="NCBI Taxonomy" id="3048491"/>
    <lineage>
        <taxon>Bacteria</taxon>
        <taxon>Pseudomonadati</taxon>
        <taxon>Pseudomonadota</taxon>
        <taxon>Gammaproteobacteria</taxon>
        <taxon>Alteromonadales</taxon>
        <taxon>Pseudoalteromonadaceae</taxon>
        <taxon>Pseudoalteromonas</taxon>
    </lineage>
</organism>
<dbReference type="Gene3D" id="3.10.180.10">
    <property type="entry name" value="2,3-Dihydroxybiphenyl 1,2-Dioxygenase, domain 1"/>
    <property type="match status" value="2"/>
</dbReference>
<accession>A0ABT7ETL6</accession>
<sequence>MYPHLCQLALTTKHPHLCSSFYKKLLGYQDSGERTVRGIAAARIFSCKKVRAQCYWLTGDDPFFQLEIFHFEQPHSTDNTENMLTRGYNMLFIEAPSLDEICQDPQLAPHMRQICRYHDQGTEHLLVRDIDNNVLDIFSNATSHTLTKPTLRGVGATVNDLDREVSHFTQGFGLSESTVPSHFDPQFKRLSEQPQYSGVTQRSKTLVCGGYHLQLTQYNDTGAHHTKAQTDQGVLNIALGIRAYDDFAPLYQSLLDAGYQPLCLPMGDAISNSAYVHSASLSVELVQLPTHIQAMWGFPALEPEPEPEPT</sequence>
<protein>
    <recommendedName>
        <fullName evidence="3">VOC domain-containing protein</fullName>
    </recommendedName>
</protein>
<evidence type="ECO:0000313" key="2">
    <source>
        <dbReference type="Proteomes" id="UP001231915"/>
    </source>
</evidence>
<dbReference type="RefSeq" id="WP_284138797.1">
    <property type="nucleotide sequence ID" value="NZ_JASJUT010000017.1"/>
</dbReference>
<comment type="caution">
    <text evidence="1">The sequence shown here is derived from an EMBL/GenBank/DDBJ whole genome shotgun (WGS) entry which is preliminary data.</text>
</comment>
<evidence type="ECO:0008006" key="3">
    <source>
        <dbReference type="Google" id="ProtNLM"/>
    </source>
</evidence>
<dbReference type="SUPFAM" id="SSF54593">
    <property type="entry name" value="Glyoxalase/Bleomycin resistance protein/Dihydroxybiphenyl dioxygenase"/>
    <property type="match status" value="2"/>
</dbReference>
<keyword evidence="2" id="KW-1185">Reference proteome</keyword>
<dbReference type="Proteomes" id="UP001231915">
    <property type="component" value="Unassembled WGS sequence"/>
</dbReference>
<evidence type="ECO:0000313" key="1">
    <source>
        <dbReference type="EMBL" id="MDK2598392.1"/>
    </source>
</evidence>
<proteinExistence type="predicted"/>
<reference evidence="1 2" key="1">
    <citation type="submission" date="2023-05" db="EMBL/GenBank/DDBJ databases">
        <title>Pseudoalteromonas ardens sp. nov., Pseudoalteromonas obscura sp. nov., and Pseudoalteromonas umbrosa sp. nov., isolated from the coral Montipora capitata.</title>
        <authorList>
            <person name="Thomas E.M."/>
            <person name="Smith E.M."/>
            <person name="Papke E."/>
            <person name="Shlafstein M.D."/>
            <person name="Oline D.K."/>
            <person name="Videau P."/>
            <person name="Saw J.H."/>
            <person name="Strangman W.K."/>
            <person name="Ushijima B."/>
        </authorList>
    </citation>
    <scope>NUCLEOTIDE SEQUENCE [LARGE SCALE GENOMIC DNA]</scope>
    <source>
        <strain evidence="1 2">P94</strain>
    </source>
</reference>
<dbReference type="EMBL" id="JASJUT010000017">
    <property type="protein sequence ID" value="MDK2598392.1"/>
    <property type="molecule type" value="Genomic_DNA"/>
</dbReference>